<name>A0A7W9SP31_ARMRO</name>
<feature type="domain" description="Transcription regulator PadR N-terminal" evidence="1">
    <location>
        <begin position="11"/>
        <end position="83"/>
    </location>
</feature>
<comment type="caution">
    <text evidence="2">The sequence shown here is derived from an EMBL/GenBank/DDBJ whole genome shotgun (WGS) entry which is preliminary data.</text>
</comment>
<dbReference type="AlphaFoldDB" id="A0A7W9SP31"/>
<dbReference type="Gene3D" id="1.10.10.10">
    <property type="entry name" value="Winged helix-like DNA-binding domain superfamily/Winged helix DNA-binding domain"/>
    <property type="match status" value="1"/>
</dbReference>
<dbReference type="Pfam" id="PF03551">
    <property type="entry name" value="PadR"/>
    <property type="match status" value="1"/>
</dbReference>
<dbReference type="Proteomes" id="UP000520814">
    <property type="component" value="Unassembled WGS sequence"/>
</dbReference>
<dbReference type="PANTHER" id="PTHR33169">
    <property type="entry name" value="PADR-FAMILY TRANSCRIPTIONAL REGULATOR"/>
    <property type="match status" value="1"/>
</dbReference>
<accession>A0A7W9SP31</accession>
<dbReference type="RefSeq" id="WP_184194749.1">
    <property type="nucleotide sequence ID" value="NZ_JACHGW010000002.1"/>
</dbReference>
<evidence type="ECO:0000313" key="2">
    <source>
        <dbReference type="EMBL" id="MBB6050212.1"/>
    </source>
</evidence>
<dbReference type="InterPro" id="IPR052509">
    <property type="entry name" value="Metal_resp_DNA-bind_regulator"/>
</dbReference>
<protein>
    <submittedName>
        <fullName evidence="2">DNA-binding PadR family transcriptional regulator</fullName>
    </submittedName>
</protein>
<reference evidence="2 3" key="1">
    <citation type="submission" date="2020-08" db="EMBL/GenBank/DDBJ databases">
        <title>Genomic Encyclopedia of Type Strains, Phase IV (KMG-IV): sequencing the most valuable type-strain genomes for metagenomic binning, comparative biology and taxonomic classification.</title>
        <authorList>
            <person name="Goeker M."/>
        </authorList>
    </citation>
    <scope>NUCLEOTIDE SEQUENCE [LARGE SCALE GENOMIC DNA]</scope>
    <source>
        <strain evidence="2 3">DSM 23562</strain>
    </source>
</reference>
<gene>
    <name evidence="2" type="ORF">HNQ39_002003</name>
</gene>
<dbReference type="PANTHER" id="PTHR33169:SF14">
    <property type="entry name" value="TRANSCRIPTIONAL REGULATOR RV3488"/>
    <property type="match status" value="1"/>
</dbReference>
<keyword evidence="2" id="KW-0238">DNA-binding</keyword>
<dbReference type="EMBL" id="JACHGW010000002">
    <property type="protein sequence ID" value="MBB6050212.1"/>
    <property type="molecule type" value="Genomic_DNA"/>
</dbReference>
<evidence type="ECO:0000259" key="1">
    <source>
        <dbReference type="Pfam" id="PF03551"/>
    </source>
</evidence>
<organism evidence="2 3">
    <name type="scientific">Armatimonas rosea</name>
    <dbReference type="NCBI Taxonomy" id="685828"/>
    <lineage>
        <taxon>Bacteria</taxon>
        <taxon>Bacillati</taxon>
        <taxon>Armatimonadota</taxon>
        <taxon>Armatimonadia</taxon>
        <taxon>Armatimonadales</taxon>
        <taxon>Armatimonadaceae</taxon>
        <taxon>Armatimonas</taxon>
    </lineage>
</organism>
<evidence type="ECO:0000313" key="3">
    <source>
        <dbReference type="Proteomes" id="UP000520814"/>
    </source>
</evidence>
<proteinExistence type="predicted"/>
<dbReference type="InterPro" id="IPR036388">
    <property type="entry name" value="WH-like_DNA-bd_sf"/>
</dbReference>
<dbReference type="InterPro" id="IPR036390">
    <property type="entry name" value="WH_DNA-bd_sf"/>
</dbReference>
<dbReference type="SUPFAM" id="SSF46785">
    <property type="entry name" value="Winged helix' DNA-binding domain"/>
    <property type="match status" value="1"/>
</dbReference>
<keyword evidence="3" id="KW-1185">Reference proteome</keyword>
<dbReference type="GO" id="GO:0003677">
    <property type="term" value="F:DNA binding"/>
    <property type="evidence" value="ECO:0007669"/>
    <property type="project" value="UniProtKB-KW"/>
</dbReference>
<sequence length="107" mass="11884">MAFRGDTEALILATLSGGPQHGYEITRRVNGLDGMKIQDGQLYPILHRLESEGMITAEWVPQEGKPARKVYRLTEAGGKKLEEKRTDWETFASSVSALLAKPEVRNA</sequence>
<dbReference type="InterPro" id="IPR005149">
    <property type="entry name" value="Tscrpt_reg_PadR_N"/>
</dbReference>